<protein>
    <submittedName>
        <fullName evidence="1">ArsR family transcriptional regulator</fullName>
    </submittedName>
</protein>
<organism evidence="1 2">
    <name type="scientific">Pantoea latae</name>
    <dbReference type="NCBI Taxonomy" id="1964541"/>
    <lineage>
        <taxon>Bacteria</taxon>
        <taxon>Pseudomonadati</taxon>
        <taxon>Pseudomonadota</taxon>
        <taxon>Gammaproteobacteria</taxon>
        <taxon>Enterobacterales</taxon>
        <taxon>Erwiniaceae</taxon>
        <taxon>Pantoea</taxon>
    </lineage>
</organism>
<name>A0A1V9DHM6_9GAMM</name>
<sequence>MRAVLDPRPRRKACCPCLDWSERRFHLAGDAGHALLSLFLQRGWLIRTPGYREVRVTHSGKTALCRHFRLRLP</sequence>
<keyword evidence="2" id="KW-1185">Reference proteome</keyword>
<dbReference type="Proteomes" id="UP000192769">
    <property type="component" value="Unassembled WGS sequence"/>
</dbReference>
<dbReference type="EMBL" id="MWUE01000017">
    <property type="protein sequence ID" value="OQP33369.1"/>
    <property type="molecule type" value="Genomic_DNA"/>
</dbReference>
<evidence type="ECO:0000313" key="2">
    <source>
        <dbReference type="Proteomes" id="UP000192769"/>
    </source>
</evidence>
<comment type="caution">
    <text evidence="1">The sequence shown here is derived from an EMBL/GenBank/DDBJ whole genome shotgun (WGS) entry which is preliminary data.</text>
</comment>
<reference evidence="1 2" key="1">
    <citation type="submission" date="2017-02" db="EMBL/GenBank/DDBJ databases">
        <title>Whole genome shotgun sequence of Pantoea agglomerans strain AS1 isolated from a cycad, Zamia floridana in Central Florida, USA.</title>
        <authorList>
            <person name="Lata P."/>
            <person name="Govindarajan S."/>
            <person name="Qi F."/>
            <person name="Li J.-L."/>
            <person name="Maurya S.K."/>
            <person name="Sahoo M.K."/>
        </authorList>
    </citation>
    <scope>NUCLEOTIDE SEQUENCE [LARGE SCALE GENOMIC DNA]</scope>
    <source>
        <strain evidence="1 2">AS1</strain>
    </source>
</reference>
<accession>A0A1V9DHM6</accession>
<gene>
    <name evidence="1" type="ORF">B2J69_12535</name>
</gene>
<proteinExistence type="predicted"/>
<dbReference type="AlphaFoldDB" id="A0A1V9DHM6"/>
<evidence type="ECO:0000313" key="1">
    <source>
        <dbReference type="EMBL" id="OQP33369.1"/>
    </source>
</evidence>